<keyword evidence="6" id="KW-1185">Reference proteome</keyword>
<comment type="similarity">
    <text evidence="2">Belongs to the NOC2 family.</text>
</comment>
<dbReference type="PANTHER" id="PTHR12687:SF4">
    <property type="entry name" value="NUCLEOLAR COMPLEX PROTEIN 2 HOMOLOG"/>
    <property type="match status" value="1"/>
</dbReference>
<organism evidence="5 6">
    <name type="scientific">Basidiobolus ranarum</name>
    <dbReference type="NCBI Taxonomy" id="34480"/>
    <lineage>
        <taxon>Eukaryota</taxon>
        <taxon>Fungi</taxon>
        <taxon>Fungi incertae sedis</taxon>
        <taxon>Zoopagomycota</taxon>
        <taxon>Entomophthoromycotina</taxon>
        <taxon>Basidiobolomycetes</taxon>
        <taxon>Basidiobolales</taxon>
        <taxon>Basidiobolaceae</taxon>
        <taxon>Basidiobolus</taxon>
    </lineage>
</organism>
<protein>
    <submittedName>
        <fullName evidence="5">Nucleolar Complex 2 protein</fullName>
    </submittedName>
</protein>
<feature type="compositionally biased region" description="Basic and acidic residues" evidence="4">
    <location>
        <begin position="104"/>
        <end position="135"/>
    </location>
</feature>
<dbReference type="EMBL" id="JASJQH010007366">
    <property type="protein sequence ID" value="KAK9710056.1"/>
    <property type="molecule type" value="Genomic_DNA"/>
</dbReference>
<evidence type="ECO:0000313" key="6">
    <source>
        <dbReference type="Proteomes" id="UP001479436"/>
    </source>
</evidence>
<feature type="region of interest" description="Disordered" evidence="4">
    <location>
        <begin position="158"/>
        <end position="199"/>
    </location>
</feature>
<feature type="compositionally biased region" description="Acidic residues" evidence="4">
    <location>
        <begin position="85"/>
        <end position="103"/>
    </location>
</feature>
<feature type="compositionally biased region" description="Basic residues" evidence="4">
    <location>
        <begin position="1"/>
        <end position="30"/>
    </location>
</feature>
<keyword evidence="3" id="KW-0539">Nucleus</keyword>
<comment type="caution">
    <text evidence="5">The sequence shown here is derived from an EMBL/GenBank/DDBJ whole genome shotgun (WGS) entry which is preliminary data.</text>
</comment>
<evidence type="ECO:0000256" key="3">
    <source>
        <dbReference type="ARBA" id="ARBA00023242"/>
    </source>
</evidence>
<reference evidence="5 6" key="1">
    <citation type="submission" date="2023-04" db="EMBL/GenBank/DDBJ databases">
        <title>Genome of Basidiobolus ranarum AG-B5.</title>
        <authorList>
            <person name="Stajich J.E."/>
            <person name="Carter-House D."/>
            <person name="Gryganskyi A."/>
        </authorList>
    </citation>
    <scope>NUCLEOTIDE SEQUENCE [LARGE SCALE GENOMIC DNA]</scope>
    <source>
        <strain evidence="5 6">AG-B5</strain>
    </source>
</reference>
<feature type="compositionally biased region" description="Basic and acidic residues" evidence="4">
    <location>
        <begin position="31"/>
        <end position="49"/>
    </location>
</feature>
<dbReference type="Proteomes" id="UP001479436">
    <property type="component" value="Unassembled WGS sequence"/>
</dbReference>
<dbReference type="InterPro" id="IPR005343">
    <property type="entry name" value="Noc2"/>
</dbReference>
<name>A0ABR2VYE7_9FUNG</name>
<dbReference type="SUPFAM" id="SSF48371">
    <property type="entry name" value="ARM repeat"/>
    <property type="match status" value="1"/>
</dbReference>
<gene>
    <name evidence="5" type="primary">NOC2_2</name>
    <name evidence="5" type="ORF">K7432_008658</name>
</gene>
<dbReference type="InterPro" id="IPR016024">
    <property type="entry name" value="ARM-type_fold"/>
</dbReference>
<accession>A0ABR2VYE7</accession>
<dbReference type="Pfam" id="PF03715">
    <property type="entry name" value="Noc2"/>
    <property type="match status" value="1"/>
</dbReference>
<evidence type="ECO:0000313" key="5">
    <source>
        <dbReference type="EMBL" id="KAK9710056.1"/>
    </source>
</evidence>
<evidence type="ECO:0000256" key="1">
    <source>
        <dbReference type="ARBA" id="ARBA00004123"/>
    </source>
</evidence>
<dbReference type="PANTHER" id="PTHR12687">
    <property type="entry name" value="NUCLEOLAR COMPLEX 2 AND RAD4-RELATED"/>
    <property type="match status" value="1"/>
</dbReference>
<comment type="subcellular location">
    <subcellularLocation>
        <location evidence="1">Nucleus</location>
    </subcellularLocation>
</comment>
<sequence length="603" mass="68957">MAKVKKATKKFNKNHLKGAIQKRKAAQKIKAKFDKREVRKQERAKHADDASNNQEEEFDERYKDMSVDDFLNGGFEENEKASGSDFDELDTVGDDGVDSEEEEPVKKGKDGLKKVGKDASKHKEELEALREKDPEFYKFLANNDKDLLNFDYSDEEDISDDDLEASEGEDEEEANSDEGGDEDEAVEGESDGDEDMEVDNSDGIVVTKEMVNNWEQIIVKQKSLRSLKKVLVAFRAAANSQDEDKVFTYKVQSDVVFNKLVIVALKHAVEVFDHHLSVKEVPEGKRKPLPSTYKKWKQLQPLVKSYLNTVLMILKQLTEKTMIQFLIQESEKALLYFACFPKLAKNYLKTLLHQWGSAEESIRVISFLAIRKLATSCPSPYLEMCLKGTYLTFVRSCQSTTIYTLPMIQLMRSCGVEVYGIDLAASYQHAFTYIRQLAIHLRNSMTLKSKESYKAVYNWQFVHCLAFWADVLGTYCDLDRQAEFGECPLQPLIYPLVQVAIGTIRLIPTHKYFPLRFHVIRSLVQLGRKTGTFIPLAPHLFEVLESTEMKKKPTPSTLKALDFKLHLKVPKAYEHTRVYQDGVLEELGEHIMSYYTSHALSIA</sequence>
<evidence type="ECO:0000256" key="4">
    <source>
        <dbReference type="SAM" id="MobiDB-lite"/>
    </source>
</evidence>
<feature type="non-terminal residue" evidence="5">
    <location>
        <position position="603"/>
    </location>
</feature>
<proteinExistence type="inferred from homology"/>
<feature type="region of interest" description="Disordered" evidence="4">
    <location>
        <begin position="1"/>
        <end position="135"/>
    </location>
</feature>
<evidence type="ECO:0000256" key="2">
    <source>
        <dbReference type="ARBA" id="ARBA00005907"/>
    </source>
</evidence>